<dbReference type="Gene3D" id="1.10.1200.10">
    <property type="entry name" value="ACP-like"/>
    <property type="match status" value="1"/>
</dbReference>
<feature type="modified residue" description="O-(pantetheine 4'-phosphoryl)serine" evidence="3">
    <location>
        <position position="41"/>
    </location>
</feature>
<dbReference type="PROSITE" id="PS50075">
    <property type="entry name" value="CARRIER"/>
    <property type="match status" value="1"/>
</dbReference>
<evidence type="ECO:0000259" key="4">
    <source>
        <dbReference type="PROSITE" id="PS50075"/>
    </source>
</evidence>
<evidence type="ECO:0000256" key="2">
    <source>
        <dbReference type="ARBA" id="ARBA00022553"/>
    </source>
</evidence>
<protein>
    <recommendedName>
        <fullName evidence="3">Acyl carrier protein</fullName>
        <shortName evidence="3">ACP</shortName>
    </recommendedName>
</protein>
<gene>
    <name evidence="3" type="primary">acpP</name>
    <name evidence="5" type="ORF">FLAT13_03149</name>
</gene>
<dbReference type="Pfam" id="PF00550">
    <property type="entry name" value="PP-binding"/>
    <property type="match status" value="1"/>
</dbReference>
<dbReference type="GO" id="GO:0000036">
    <property type="term" value="F:acyl carrier activity"/>
    <property type="evidence" value="ECO:0007669"/>
    <property type="project" value="UniProtKB-UniRule"/>
</dbReference>
<comment type="caution">
    <text evidence="5">The sequence shown here is derived from an EMBL/GenBank/DDBJ whole genome shotgun (WGS) entry which is preliminary data.</text>
</comment>
<dbReference type="AlphaFoldDB" id="A0A6V6Z2Z8"/>
<name>A0A6V6Z2Z8_9FLAO</name>
<keyword evidence="3" id="KW-0443">Lipid metabolism</keyword>
<keyword evidence="3" id="KW-0275">Fatty acid biosynthesis</keyword>
<comment type="similarity">
    <text evidence="3">Belongs to the acyl carrier protein (ACP) family.</text>
</comment>
<dbReference type="Proteomes" id="UP000530060">
    <property type="component" value="Unassembled WGS sequence"/>
</dbReference>
<dbReference type="GO" id="GO:0005737">
    <property type="term" value="C:cytoplasm"/>
    <property type="evidence" value="ECO:0007669"/>
    <property type="project" value="UniProtKB-SubCell"/>
</dbReference>
<comment type="subcellular location">
    <subcellularLocation>
        <location evidence="3">Cytoplasm</location>
    </subcellularLocation>
</comment>
<sequence length="86" mass="9743">MKMNKEEIIKRINGFLVDEFEVDNDEIQPDANLKDTLGLDSLDYVDLVVSIEANFGVKLVEVDFVGVATFENFYDLIDSKLKVKVA</sequence>
<evidence type="ECO:0000256" key="3">
    <source>
        <dbReference type="HAMAP-Rule" id="MF_01217"/>
    </source>
</evidence>
<keyword evidence="3" id="KW-0444">Lipid biosynthesis</keyword>
<comment type="pathway">
    <text evidence="3">Lipid metabolism; fatty acid biosynthesis.</text>
</comment>
<keyword evidence="2 3" id="KW-0597">Phosphoprotein</keyword>
<feature type="domain" description="Carrier" evidence="4">
    <location>
        <begin position="3"/>
        <end position="81"/>
    </location>
</feature>
<dbReference type="SUPFAM" id="SSF47336">
    <property type="entry name" value="ACP-like"/>
    <property type="match status" value="1"/>
</dbReference>
<dbReference type="InterPro" id="IPR009081">
    <property type="entry name" value="PP-bd_ACP"/>
</dbReference>
<dbReference type="InterPro" id="IPR036736">
    <property type="entry name" value="ACP-like_sf"/>
</dbReference>
<comment type="PTM">
    <text evidence="3">4'-phosphopantetheine is transferred from CoA to a specific serine of apo-ACP by AcpS. This modification is essential for activity because fatty acids are bound in thioester linkage to the sulfhydryl of the prosthetic group.</text>
</comment>
<keyword evidence="3" id="KW-0963">Cytoplasm</keyword>
<dbReference type="HAMAP" id="MF_01217">
    <property type="entry name" value="Acyl_carrier"/>
    <property type="match status" value="1"/>
</dbReference>
<reference evidence="5 6" key="1">
    <citation type="submission" date="2020-06" db="EMBL/GenBank/DDBJ databases">
        <authorList>
            <person name="Criscuolo A."/>
        </authorList>
    </citation>
    <scope>NUCLEOTIDE SEQUENCE [LARGE SCALE GENOMIC DNA]</scope>
    <source>
        <strain evidence="6">CIP 111411</strain>
    </source>
</reference>
<proteinExistence type="inferred from homology"/>
<keyword evidence="3" id="KW-0276">Fatty acid metabolism</keyword>
<keyword evidence="1 3" id="KW-0596">Phosphopantetheine</keyword>
<evidence type="ECO:0000256" key="1">
    <source>
        <dbReference type="ARBA" id="ARBA00022450"/>
    </source>
</evidence>
<organism evidence="5 6">
    <name type="scientific">Flavobacterium salmonis</name>
    <dbReference type="NCBI Taxonomy" id="2654844"/>
    <lineage>
        <taxon>Bacteria</taxon>
        <taxon>Pseudomonadati</taxon>
        <taxon>Bacteroidota</taxon>
        <taxon>Flavobacteriia</taxon>
        <taxon>Flavobacteriales</taxon>
        <taxon>Flavobacteriaceae</taxon>
        <taxon>Flavobacterium</taxon>
    </lineage>
</organism>
<accession>A0A6V6Z2Z8</accession>
<dbReference type="EMBL" id="CAIJDP010000078">
    <property type="protein sequence ID" value="CAD0006178.1"/>
    <property type="molecule type" value="Genomic_DNA"/>
</dbReference>
<evidence type="ECO:0000313" key="5">
    <source>
        <dbReference type="EMBL" id="CAD0006178.1"/>
    </source>
</evidence>
<comment type="function">
    <text evidence="3">Carrier of the growing fatty acid chain in fatty acid biosynthesis.</text>
</comment>
<dbReference type="InterPro" id="IPR003231">
    <property type="entry name" value="ACP"/>
</dbReference>
<keyword evidence="6" id="KW-1185">Reference proteome</keyword>
<dbReference type="UniPathway" id="UPA00094"/>
<evidence type="ECO:0000313" key="6">
    <source>
        <dbReference type="Proteomes" id="UP000530060"/>
    </source>
</evidence>